<dbReference type="EMBL" id="HBUF01597338">
    <property type="protein sequence ID" value="CAG6775112.1"/>
    <property type="molecule type" value="Transcribed_RNA"/>
</dbReference>
<dbReference type="EMBL" id="HBUF01597337">
    <property type="protein sequence ID" value="CAG6775109.1"/>
    <property type="molecule type" value="Transcribed_RNA"/>
</dbReference>
<evidence type="ECO:0000256" key="1">
    <source>
        <dbReference type="SAM" id="MobiDB-lite"/>
    </source>
</evidence>
<name>A0A8D9AYX5_9HEMI</name>
<feature type="region of interest" description="Disordered" evidence="1">
    <location>
        <begin position="31"/>
        <end position="53"/>
    </location>
</feature>
<dbReference type="AlphaFoldDB" id="A0A8D9AYX5"/>
<accession>A0A8D9AYX5</accession>
<evidence type="ECO:0000313" key="2">
    <source>
        <dbReference type="EMBL" id="CAG6775115.1"/>
    </source>
</evidence>
<proteinExistence type="predicted"/>
<dbReference type="EMBL" id="HBUF01597339">
    <property type="protein sequence ID" value="CAG6775115.1"/>
    <property type="molecule type" value="Transcribed_RNA"/>
</dbReference>
<feature type="compositionally biased region" description="Basic and acidic residues" evidence="1">
    <location>
        <begin position="34"/>
        <end position="45"/>
    </location>
</feature>
<protein>
    <submittedName>
        <fullName evidence="2">Uncharacterized protein</fullName>
    </submittedName>
</protein>
<organism evidence="2">
    <name type="scientific">Cacopsylla melanoneura</name>
    <dbReference type="NCBI Taxonomy" id="428564"/>
    <lineage>
        <taxon>Eukaryota</taxon>
        <taxon>Metazoa</taxon>
        <taxon>Ecdysozoa</taxon>
        <taxon>Arthropoda</taxon>
        <taxon>Hexapoda</taxon>
        <taxon>Insecta</taxon>
        <taxon>Pterygota</taxon>
        <taxon>Neoptera</taxon>
        <taxon>Paraneoptera</taxon>
        <taxon>Hemiptera</taxon>
        <taxon>Sternorrhyncha</taxon>
        <taxon>Psylloidea</taxon>
        <taxon>Psyllidae</taxon>
        <taxon>Psyllinae</taxon>
        <taxon>Cacopsylla</taxon>
    </lineage>
</organism>
<sequence>MLAEDHSDFIWRVRPLMEALPLMIYHSHQAEATAQHDQRKPEFKRKPSNQARTCNEPIVLKKSTSKTSCDSTRSKILQLGTVERLSYSRVFATFLKVASLLKCHYSHLTSCHRLVLGQGQDILGQPALIRNFGPPQ</sequence>
<reference evidence="2" key="1">
    <citation type="submission" date="2021-05" db="EMBL/GenBank/DDBJ databases">
        <authorList>
            <person name="Alioto T."/>
            <person name="Alioto T."/>
            <person name="Gomez Garrido J."/>
        </authorList>
    </citation>
    <scope>NUCLEOTIDE SEQUENCE</scope>
</reference>